<evidence type="ECO:0000313" key="1">
    <source>
        <dbReference type="EMBL" id="KAL3951768.1"/>
    </source>
</evidence>
<accession>A0ACC4D748</accession>
<name>A0ACC4D748_PURLI</name>
<proteinExistence type="predicted"/>
<dbReference type="EMBL" id="JBGNUJ010000013">
    <property type="protein sequence ID" value="KAL3951768.1"/>
    <property type="molecule type" value="Genomic_DNA"/>
</dbReference>
<keyword evidence="2" id="KW-1185">Reference proteome</keyword>
<sequence length="1113" mass="123020">MPRLSDAEMEHLREELAAPEGSFPTEAHVEIEIGEDAPELETPNWPGSEPLVASPGSPSGSRSLGSDAGTTPESEPEQAAGFTVDIPECNLISPVSCYEPFEAGAPTMSESRALAALASERKRLGRSDDDDDADEGIEYDLDEFAAYCDTAANLYFDGVLSIGGQHPVFVRRVPIAAMPIGNYGTQHDTAQGHIWLQSWLNRSRSIYYKLGKPAREYQRFYRPMLWVVDLAKHFVDYLQVTGDASRSVHIHHFRGAFVAWLEETQKSSLAFDAWRRQHPSPDLRSAVVAHINFLHKEAVGVLGYKATYKHDIWSEALLFTSYEPQPRAADPKTVVTQYTYDLFKDMPFGDQLTVAPIGPETQHLRDKLIRERRMELPSALHDAVKDVSSAAEARIRNVKPGDTISTPRDDEASGSMWKREVSKGFHDVDRWFALVQSVRTAKSGKRVFDVIWYYRPVETLCGVMHYPWNNELFLSDHCSCKERNKIREDEVLGVHDVDFGGSSATEAELFCRQTYVHAERKWVTLREEHKHCKHTTERRRPAQYRPGDTLLAAAAAAAAGRRHGRPGLAPNELVYSSSLIEGRKNRIVGRCRVRFFPKGSPVPTPYDRDGVGGYFFFSYGTTETHDGMQRCEALDVAPASLRQGWDPATAVPQLRGVDLFCGGGNFGRGLEDGGAIEMGWANDYDAKALHTYMANVEVPGRVAPFLGSIDDMQRRAMAGDFGGGVPRVGDVDFVSGGSPCPGFSRLTNDKTTAAQRKNQSLVAAFGSFVDLYRPRYALLENVPGIVHKRANRDQDVFSQLICAVVGLGYQARFFFLDASSCGSPQRRSRVFLALAAPGCQLPDKPLVTHSHPPQTKSLGLGMLPTGESMAEREMPRATPFHFVTALEATADLPVIYDAKPDTCVPFPDHRVSLGLTRSQRLRIALIPTHPWGMNFAQACASGSGSPINDNGRVGEAQANSNSYGRMYPDRLIETIVTTQNPRDGKNGRALHWSEDRVLTIMEARRAQGLRDHDVLLGSPATQYKIVGNSVAREVAVALGIVFREAWVETLREDGQLGRQPAAGQEAQPVAGRGDVAPQEATRRDTGEPSEQFRCAEPLGRAVMTHDDDDDDDL</sequence>
<reference evidence="1" key="1">
    <citation type="submission" date="2024-12" db="EMBL/GenBank/DDBJ databases">
        <title>Comparative genomics and development of molecular markers within Purpureocillium lilacinum and among Purpureocillium species.</title>
        <authorList>
            <person name="Yeh Z.-Y."/>
            <person name="Ni N.-T."/>
            <person name="Lo P.-H."/>
            <person name="Mushyakhwo K."/>
            <person name="Lin C.-F."/>
            <person name="Nai Y.-S."/>
        </authorList>
    </citation>
    <scope>NUCLEOTIDE SEQUENCE</scope>
    <source>
        <strain evidence="1">NCHU-NPUST-175</strain>
    </source>
</reference>
<organism evidence="1 2">
    <name type="scientific">Purpureocillium lilacinum</name>
    <name type="common">Paecilomyces lilacinus</name>
    <dbReference type="NCBI Taxonomy" id="33203"/>
    <lineage>
        <taxon>Eukaryota</taxon>
        <taxon>Fungi</taxon>
        <taxon>Dikarya</taxon>
        <taxon>Ascomycota</taxon>
        <taxon>Pezizomycotina</taxon>
        <taxon>Sordariomycetes</taxon>
        <taxon>Hypocreomycetidae</taxon>
        <taxon>Hypocreales</taxon>
        <taxon>Ophiocordycipitaceae</taxon>
        <taxon>Purpureocillium</taxon>
    </lineage>
</organism>
<evidence type="ECO:0000313" key="2">
    <source>
        <dbReference type="Proteomes" id="UP001638806"/>
    </source>
</evidence>
<dbReference type="Proteomes" id="UP001638806">
    <property type="component" value="Unassembled WGS sequence"/>
</dbReference>
<gene>
    <name evidence="1" type="ORF">ACCO45_013485</name>
</gene>
<protein>
    <submittedName>
        <fullName evidence="1">Uncharacterized protein</fullName>
    </submittedName>
</protein>
<comment type="caution">
    <text evidence="1">The sequence shown here is derived from an EMBL/GenBank/DDBJ whole genome shotgun (WGS) entry which is preliminary data.</text>
</comment>